<evidence type="ECO:0000256" key="2">
    <source>
        <dbReference type="ARBA" id="ARBA00009466"/>
    </source>
</evidence>
<protein>
    <submittedName>
        <fullName evidence="7">Karyopherin transporter</fullName>
    </submittedName>
</protein>
<dbReference type="PROSITE" id="PS50166">
    <property type="entry name" value="IMPORTIN_B_NT"/>
    <property type="match status" value="1"/>
</dbReference>
<reference evidence="7 8" key="1">
    <citation type="submission" date="2024-04" db="EMBL/GenBank/DDBJ databases">
        <title>Tritrichomonas musculus Genome.</title>
        <authorList>
            <person name="Alves-Ferreira E."/>
            <person name="Grigg M."/>
            <person name="Lorenzi H."/>
            <person name="Galac M."/>
        </authorList>
    </citation>
    <scope>NUCLEOTIDE SEQUENCE [LARGE SCALE GENOMIC DNA]</scope>
    <source>
        <strain evidence="7 8">EAF2021</strain>
    </source>
</reference>
<organism evidence="7 8">
    <name type="scientific">Tritrichomonas musculus</name>
    <dbReference type="NCBI Taxonomy" id="1915356"/>
    <lineage>
        <taxon>Eukaryota</taxon>
        <taxon>Metamonada</taxon>
        <taxon>Parabasalia</taxon>
        <taxon>Tritrichomonadida</taxon>
        <taxon>Tritrichomonadidae</taxon>
        <taxon>Tritrichomonas</taxon>
    </lineage>
</organism>
<evidence type="ECO:0000256" key="3">
    <source>
        <dbReference type="ARBA" id="ARBA00022448"/>
    </source>
</evidence>
<evidence type="ECO:0000259" key="6">
    <source>
        <dbReference type="PROSITE" id="PS50166"/>
    </source>
</evidence>
<dbReference type="InterPro" id="IPR045065">
    <property type="entry name" value="XPO1/5"/>
</dbReference>
<proteinExistence type="inferred from homology"/>
<dbReference type="InterPro" id="IPR001494">
    <property type="entry name" value="Importin-beta_N"/>
</dbReference>
<dbReference type="EMBL" id="JAPFFF010000012">
    <property type="protein sequence ID" value="KAK8875353.1"/>
    <property type="molecule type" value="Genomic_DNA"/>
</dbReference>
<keyword evidence="5" id="KW-0539">Nucleus</keyword>
<name>A0ABR2JC12_9EUKA</name>
<dbReference type="Gene3D" id="1.25.10.10">
    <property type="entry name" value="Leucine-rich Repeat Variant"/>
    <property type="match status" value="1"/>
</dbReference>
<keyword evidence="8" id="KW-1185">Reference proteome</keyword>
<evidence type="ECO:0000256" key="4">
    <source>
        <dbReference type="ARBA" id="ARBA00022927"/>
    </source>
</evidence>
<dbReference type="InterPro" id="IPR014877">
    <property type="entry name" value="XPO1_C_dom"/>
</dbReference>
<evidence type="ECO:0000313" key="7">
    <source>
        <dbReference type="EMBL" id="KAK8875353.1"/>
    </source>
</evidence>
<keyword evidence="4" id="KW-0653">Protein transport</keyword>
<dbReference type="Proteomes" id="UP001470230">
    <property type="component" value="Unassembled WGS sequence"/>
</dbReference>
<feature type="domain" description="Importin N-terminal" evidence="6">
    <location>
        <begin position="38"/>
        <end position="104"/>
    </location>
</feature>
<evidence type="ECO:0000313" key="8">
    <source>
        <dbReference type="Proteomes" id="UP001470230"/>
    </source>
</evidence>
<accession>A0ABR2JC12</accession>
<dbReference type="PANTHER" id="PTHR11223:SF2">
    <property type="entry name" value="EXPORTIN-1"/>
    <property type="match status" value="1"/>
</dbReference>
<dbReference type="PANTHER" id="PTHR11223">
    <property type="entry name" value="EXPORTIN 1/5"/>
    <property type="match status" value="1"/>
</dbReference>
<comment type="similarity">
    <text evidence="2">Belongs to the exportin family.</text>
</comment>
<evidence type="ECO:0000256" key="5">
    <source>
        <dbReference type="ARBA" id="ARBA00023242"/>
    </source>
</evidence>
<dbReference type="InterPro" id="IPR011989">
    <property type="entry name" value="ARM-like"/>
</dbReference>
<evidence type="ECO:0000256" key="1">
    <source>
        <dbReference type="ARBA" id="ARBA00004123"/>
    </source>
</evidence>
<comment type="caution">
    <text evidence="7">The sequence shown here is derived from an EMBL/GenBank/DDBJ whole genome shotgun (WGS) entry which is preliminary data.</text>
</comment>
<dbReference type="InterPro" id="IPR013598">
    <property type="entry name" value="Exportin-1/Importin-b-like"/>
</dbReference>
<keyword evidence="3" id="KW-0813">Transport</keyword>
<dbReference type="InterPro" id="IPR016024">
    <property type="entry name" value="ARM-type_fold"/>
</dbReference>
<comment type="subcellular location">
    <subcellularLocation>
        <location evidence="1">Nucleus</location>
    </subcellularLocation>
</comment>
<dbReference type="Pfam" id="PF08767">
    <property type="entry name" value="CRM1_C"/>
    <property type="match status" value="1"/>
</dbReference>
<sequence length="1116" mass="128286">MDFHKLIYQDNEFDPDLLDKACIQFTTSDPNDPVHEELNQILIQFSERPDNFNFCFPVINGDCHTYTKFLAYQILKKNIIKNWIRYPVDETENIRHMILRSIVKMVQEGQKPFTLSMANQALIEILKYDWPENWPLFISELSETCKDQGIQFLKNGLDILKMLADDITPSKNLGGISNSAQLTKDRQRKMQTQFINELNAIYSIIESALSLNNDPSQFNPTDLAEINSKLLSTLKSFIPVAGTDRLLHTPIISAITPLLMNDVYTYQVFSIFGKFCEDLSQSSTDNTVAVTYKDSMLAIFHTSLEKIYSMIGEQINFNCMEDDDIILLVRGIYDFLNLFISVMKFKQNEKEMHYAISWIIQITNCSFYDKDNDLIFSELIRFWHFICIIYYRSITQENSFKDIFSSAISTIITFLVKNVVSPYSFIEFSSNTNNRVQNSLSLDSYESSLYDTMKETLIILYHLKKDELFGVISSQISLIQSNQFQAETINSISWTIGAIAKIITPEENTSMMNLVVPIFIQLINAENPSNIPTIEEIRLTASKALLFMCSQEARYFRNNPEFLGSLMQMILKFLISESSHLNIIAIHTFNSLSKSCKQTFLIPIPPSNEMIISGILTDLPTFINQMRPEHRSIFISSIADIIFLYVSSSIGYQRIILDNFLNQVSSIFLQSYTLVEITASRFNAIVTQISGVLSVLNENELTLTSGYQFQPLSLIDLDLLKNLINVINILIAIPLNLKTFFLPFFLTIADKLVRLYEMATNNSAMITSTDFTNETNPNIINLANSSLDYYNELANLIAELYKNILRVTKSSDQEFLPILISAFFIGLNYQSLPPQCCPASILSMYSSLFQYIYSQDIENAQISGVMMKILYEIFGVIYMKTAEIIKDEYDTYYDLRIGMCDLINGIIRGKPDFIFMMNDVQIDILIQMIFWLTNHPYEQISIKAVELCFLLIQAAKDPSVIQNRQAAEAFFNKYLIVIISQMFSLLSDSTYKFGFDIQTLVLNSLFQMPDAQQQFNLIEDRANAIFNQNGCGQFIRQLFDKANVLLGFRSLMKDFLIQLKQYSSNDPELCAVEIFKKKRMETLERENIRGLNPEEQIRPEDVENNVSFLSNLFSEL</sequence>
<dbReference type="Pfam" id="PF03810">
    <property type="entry name" value="IBN_N"/>
    <property type="match status" value="1"/>
</dbReference>
<dbReference type="SUPFAM" id="SSF48371">
    <property type="entry name" value="ARM repeat"/>
    <property type="match status" value="1"/>
</dbReference>
<gene>
    <name evidence="7" type="ORF">M9Y10_005518</name>
</gene>
<dbReference type="Pfam" id="PF08389">
    <property type="entry name" value="Xpo1"/>
    <property type="match status" value="1"/>
</dbReference>